<evidence type="ECO:0000256" key="1">
    <source>
        <dbReference type="SAM" id="MobiDB-lite"/>
    </source>
</evidence>
<protein>
    <submittedName>
        <fullName evidence="2">Uncharacterized protein</fullName>
    </submittedName>
</protein>
<comment type="caution">
    <text evidence="2">The sequence shown here is derived from an EMBL/GenBank/DDBJ whole genome shotgun (WGS) entry which is preliminary data.</text>
</comment>
<dbReference type="EMBL" id="LGRX02022989">
    <property type="protein sequence ID" value="KAK3254959.1"/>
    <property type="molecule type" value="Genomic_DNA"/>
</dbReference>
<gene>
    <name evidence="2" type="ORF">CYMTET_35844</name>
</gene>
<dbReference type="Proteomes" id="UP001190700">
    <property type="component" value="Unassembled WGS sequence"/>
</dbReference>
<feature type="non-terminal residue" evidence="2">
    <location>
        <position position="1"/>
    </location>
</feature>
<proteinExistence type="predicted"/>
<evidence type="ECO:0000313" key="3">
    <source>
        <dbReference type="Proteomes" id="UP001190700"/>
    </source>
</evidence>
<feature type="region of interest" description="Disordered" evidence="1">
    <location>
        <begin position="1"/>
        <end position="40"/>
    </location>
</feature>
<evidence type="ECO:0000313" key="2">
    <source>
        <dbReference type="EMBL" id="KAK3254959.1"/>
    </source>
</evidence>
<dbReference type="AlphaFoldDB" id="A0AAE0KNQ7"/>
<sequence length="161" mass="17134">AARQEFTQRMANSRQALSPGVHRGMANGRPGAEAGDGRGRDFLPGRGFFSYQGFRLAASQEIPHTGTSLFLDSVRGATGDVPGSVGCQGERATGGGEAHEGAMDGQDEPADDLQTMPSMNRCSISPTLCPLLCLQAGKTFHLLANVERRGFVDRPCTRGRR</sequence>
<reference evidence="2 3" key="1">
    <citation type="journal article" date="2015" name="Genome Biol. Evol.">
        <title>Comparative Genomics of a Bacterivorous Green Alga Reveals Evolutionary Causalities and Consequences of Phago-Mixotrophic Mode of Nutrition.</title>
        <authorList>
            <person name="Burns J.A."/>
            <person name="Paasch A."/>
            <person name="Narechania A."/>
            <person name="Kim E."/>
        </authorList>
    </citation>
    <scope>NUCLEOTIDE SEQUENCE [LARGE SCALE GENOMIC DNA]</scope>
    <source>
        <strain evidence="2 3">PLY_AMNH</strain>
    </source>
</reference>
<accession>A0AAE0KNQ7</accession>
<feature type="compositionally biased region" description="Polar residues" evidence="1">
    <location>
        <begin position="1"/>
        <end position="16"/>
    </location>
</feature>
<name>A0AAE0KNQ7_9CHLO</name>
<feature type="region of interest" description="Disordered" evidence="1">
    <location>
        <begin position="81"/>
        <end position="106"/>
    </location>
</feature>
<keyword evidence="3" id="KW-1185">Reference proteome</keyword>
<organism evidence="2 3">
    <name type="scientific">Cymbomonas tetramitiformis</name>
    <dbReference type="NCBI Taxonomy" id="36881"/>
    <lineage>
        <taxon>Eukaryota</taxon>
        <taxon>Viridiplantae</taxon>
        <taxon>Chlorophyta</taxon>
        <taxon>Pyramimonadophyceae</taxon>
        <taxon>Pyramimonadales</taxon>
        <taxon>Pyramimonadaceae</taxon>
        <taxon>Cymbomonas</taxon>
    </lineage>
</organism>